<dbReference type="RefSeq" id="WP_259315451.1">
    <property type="nucleotide sequence ID" value="NZ_CP087164.1"/>
</dbReference>
<dbReference type="PROSITE" id="PS51063">
    <property type="entry name" value="HTH_CRP_2"/>
    <property type="match status" value="1"/>
</dbReference>
<dbReference type="InterPro" id="IPR012318">
    <property type="entry name" value="HTH_CRP"/>
</dbReference>
<dbReference type="Gene3D" id="1.10.10.10">
    <property type="entry name" value="Winged helix-like DNA-binding domain superfamily/Winged helix DNA-binding domain"/>
    <property type="match status" value="1"/>
</dbReference>
<dbReference type="AlphaFoldDB" id="A0A9E6XWK1"/>
<reference evidence="2" key="1">
    <citation type="journal article" date="2022" name="Int. J. Syst. Evol. Microbiol.">
        <title>Pseudomonas aegrilactucae sp. nov. and Pseudomonas morbosilactucae sp. nov., pathogens causing bacterial rot of lettuce in Japan.</title>
        <authorList>
            <person name="Sawada H."/>
            <person name="Fujikawa T."/>
            <person name="Satou M."/>
        </authorList>
    </citation>
    <scope>NUCLEOTIDE SEQUENCE</scope>
    <source>
        <strain evidence="2">0166_1</strain>
    </source>
</reference>
<sequence>MGAVDILEADPDLAEGLSEAEREAAARHLVVPSVEIAPGPWCPDDLGRQCAGALGVLVLDGVLSRMLTLAGRTTGELLGAGDILRPWEDDDPMPRVDFDVQWSVLEPAQLAVLDRRFVAGAVRWPSLIAEVSHRALRRSRGLSLQLALGQIPRVDGRLLLLFWRLAERWGRMTPDGISVPLKLTHETLGALVAARRPSVTSALGRLAESGLLQRSDGGWLLDRSVDERLGEFLAAQETRFSSSRASSASMA</sequence>
<dbReference type="InterPro" id="IPR036388">
    <property type="entry name" value="WH-like_DNA-bd_sf"/>
</dbReference>
<dbReference type="InterPro" id="IPR036390">
    <property type="entry name" value="WH_DNA-bd_sf"/>
</dbReference>
<gene>
    <name evidence="2" type="ORF">DSM104329_02164</name>
</gene>
<proteinExistence type="predicted"/>
<evidence type="ECO:0000259" key="1">
    <source>
        <dbReference type="PROSITE" id="PS51063"/>
    </source>
</evidence>
<feature type="domain" description="HTH crp-type" evidence="1">
    <location>
        <begin position="152"/>
        <end position="225"/>
    </location>
</feature>
<evidence type="ECO:0000313" key="3">
    <source>
        <dbReference type="Proteomes" id="UP001162834"/>
    </source>
</evidence>
<dbReference type="GO" id="GO:0006355">
    <property type="term" value="P:regulation of DNA-templated transcription"/>
    <property type="evidence" value="ECO:0007669"/>
    <property type="project" value="InterPro"/>
</dbReference>
<protein>
    <recommendedName>
        <fullName evidence="1">HTH crp-type domain-containing protein</fullName>
    </recommendedName>
</protein>
<dbReference type="EMBL" id="CP087164">
    <property type="protein sequence ID" value="UGS35769.1"/>
    <property type="molecule type" value="Genomic_DNA"/>
</dbReference>
<accession>A0A9E6XWK1</accession>
<dbReference type="SUPFAM" id="SSF46785">
    <property type="entry name" value="Winged helix' DNA-binding domain"/>
    <property type="match status" value="1"/>
</dbReference>
<name>A0A9E6XWK1_9ACTN</name>
<dbReference type="Proteomes" id="UP001162834">
    <property type="component" value="Chromosome"/>
</dbReference>
<dbReference type="Pfam" id="PF13545">
    <property type="entry name" value="HTH_Crp_2"/>
    <property type="match status" value="1"/>
</dbReference>
<dbReference type="GO" id="GO:0003677">
    <property type="term" value="F:DNA binding"/>
    <property type="evidence" value="ECO:0007669"/>
    <property type="project" value="InterPro"/>
</dbReference>
<dbReference type="KEGG" id="sbae:DSM104329_02164"/>
<evidence type="ECO:0000313" key="2">
    <source>
        <dbReference type="EMBL" id="UGS35769.1"/>
    </source>
</evidence>
<organism evidence="2 3">
    <name type="scientific">Capillimicrobium parvum</name>
    <dbReference type="NCBI Taxonomy" id="2884022"/>
    <lineage>
        <taxon>Bacteria</taxon>
        <taxon>Bacillati</taxon>
        <taxon>Actinomycetota</taxon>
        <taxon>Thermoleophilia</taxon>
        <taxon>Solirubrobacterales</taxon>
        <taxon>Capillimicrobiaceae</taxon>
        <taxon>Capillimicrobium</taxon>
    </lineage>
</organism>
<keyword evidence="3" id="KW-1185">Reference proteome</keyword>